<comment type="caution">
    <text evidence="3">The sequence shown here is derived from an EMBL/GenBank/DDBJ whole genome shotgun (WGS) entry which is preliminary data.</text>
</comment>
<reference evidence="3 4" key="1">
    <citation type="journal article" date="2016" name="Nat. Commun.">
        <title>Thousands of microbial genomes shed light on interconnected biogeochemical processes in an aquifer system.</title>
        <authorList>
            <person name="Anantharaman K."/>
            <person name="Brown C.T."/>
            <person name="Hug L.A."/>
            <person name="Sharon I."/>
            <person name="Castelle C.J."/>
            <person name="Probst A.J."/>
            <person name="Thomas B.C."/>
            <person name="Singh A."/>
            <person name="Wilkins M.J."/>
            <person name="Karaoz U."/>
            <person name="Brodie E.L."/>
            <person name="Williams K.H."/>
            <person name="Hubbard S.S."/>
            <person name="Banfield J.F."/>
        </authorList>
    </citation>
    <scope>NUCLEOTIDE SEQUENCE [LARGE SCALE GENOMIC DNA]</scope>
</reference>
<feature type="region of interest" description="Disordered" evidence="1">
    <location>
        <begin position="101"/>
        <end position="130"/>
    </location>
</feature>
<evidence type="ECO:0000313" key="4">
    <source>
        <dbReference type="Proteomes" id="UP000177268"/>
    </source>
</evidence>
<gene>
    <name evidence="3" type="ORF">A2Z00_01910</name>
</gene>
<sequence length="164" mass="17432">MEEETMENSNNTLYYVLGAVVLVVVIGAGYLLRPKPATTPAPSAAAPAPPPVPKGPITRLACETQYYNPVIGFPKYYLSVEGVDVTGPTKVDCTMTVSQAGKQVTSEQTSSPVTDKPERNGKTFRCSTSSLDLKPQVPTTVDVALRDDQGAKASCSAVFLLPRP</sequence>
<feature type="compositionally biased region" description="Polar residues" evidence="1">
    <location>
        <begin position="101"/>
        <end position="113"/>
    </location>
</feature>
<name>A0A1F5ZHE4_9BACT</name>
<evidence type="ECO:0000256" key="2">
    <source>
        <dbReference type="SAM" id="Phobius"/>
    </source>
</evidence>
<keyword evidence="2" id="KW-0472">Membrane</keyword>
<dbReference type="EMBL" id="MFIZ01000015">
    <property type="protein sequence ID" value="OGG11801.1"/>
    <property type="molecule type" value="Genomic_DNA"/>
</dbReference>
<dbReference type="Proteomes" id="UP000177268">
    <property type="component" value="Unassembled WGS sequence"/>
</dbReference>
<feature type="transmembrane region" description="Helical" evidence="2">
    <location>
        <begin position="12"/>
        <end position="32"/>
    </location>
</feature>
<evidence type="ECO:0000313" key="3">
    <source>
        <dbReference type="EMBL" id="OGG11801.1"/>
    </source>
</evidence>
<evidence type="ECO:0000256" key="1">
    <source>
        <dbReference type="SAM" id="MobiDB-lite"/>
    </source>
</evidence>
<keyword evidence="2" id="KW-0812">Transmembrane</keyword>
<keyword evidence="2" id="KW-1133">Transmembrane helix</keyword>
<organism evidence="3 4">
    <name type="scientific">Candidatus Gottesmanbacteria bacterium RBG_13_45_10</name>
    <dbReference type="NCBI Taxonomy" id="1798370"/>
    <lineage>
        <taxon>Bacteria</taxon>
        <taxon>Candidatus Gottesmaniibacteriota</taxon>
    </lineage>
</organism>
<accession>A0A1F5ZHE4</accession>
<protein>
    <submittedName>
        <fullName evidence="3">Uncharacterized protein</fullName>
    </submittedName>
</protein>
<dbReference type="AlphaFoldDB" id="A0A1F5ZHE4"/>
<proteinExistence type="predicted"/>